<dbReference type="EMBL" id="GBRH01226334">
    <property type="protein sequence ID" value="JAD71561.1"/>
    <property type="molecule type" value="Transcribed_RNA"/>
</dbReference>
<protein>
    <submittedName>
        <fullName evidence="1">Uncharacterized protein</fullName>
    </submittedName>
</protein>
<reference evidence="1" key="1">
    <citation type="submission" date="2014-09" db="EMBL/GenBank/DDBJ databases">
        <authorList>
            <person name="Magalhaes I.L.F."/>
            <person name="Oliveira U."/>
            <person name="Santos F.R."/>
            <person name="Vidigal T.H.D.A."/>
            <person name="Brescovit A.D."/>
            <person name="Santos A.J."/>
        </authorList>
    </citation>
    <scope>NUCLEOTIDE SEQUENCE</scope>
    <source>
        <tissue evidence="1">Shoot tissue taken approximately 20 cm above the soil surface</tissue>
    </source>
</reference>
<name>A0A0A9C7N9_ARUDO</name>
<accession>A0A0A9C7N9</accession>
<dbReference type="AlphaFoldDB" id="A0A0A9C7N9"/>
<evidence type="ECO:0000313" key="1">
    <source>
        <dbReference type="EMBL" id="JAD71561.1"/>
    </source>
</evidence>
<sequence length="60" mass="6904">MMFCSNTPWRMVSLLRHPSPTGSQHRRPLLPLHRSLKITFCNITPWRMGSLLHHPSPTGS</sequence>
<organism evidence="1">
    <name type="scientific">Arundo donax</name>
    <name type="common">Giant reed</name>
    <name type="synonym">Donax arundinaceus</name>
    <dbReference type="NCBI Taxonomy" id="35708"/>
    <lineage>
        <taxon>Eukaryota</taxon>
        <taxon>Viridiplantae</taxon>
        <taxon>Streptophyta</taxon>
        <taxon>Embryophyta</taxon>
        <taxon>Tracheophyta</taxon>
        <taxon>Spermatophyta</taxon>
        <taxon>Magnoliopsida</taxon>
        <taxon>Liliopsida</taxon>
        <taxon>Poales</taxon>
        <taxon>Poaceae</taxon>
        <taxon>PACMAD clade</taxon>
        <taxon>Arundinoideae</taxon>
        <taxon>Arundineae</taxon>
        <taxon>Arundo</taxon>
    </lineage>
</organism>
<proteinExistence type="predicted"/>
<reference evidence="1" key="2">
    <citation type="journal article" date="2015" name="Data Brief">
        <title>Shoot transcriptome of the giant reed, Arundo donax.</title>
        <authorList>
            <person name="Barrero R.A."/>
            <person name="Guerrero F.D."/>
            <person name="Moolhuijzen P."/>
            <person name="Goolsby J.A."/>
            <person name="Tidwell J."/>
            <person name="Bellgard S.E."/>
            <person name="Bellgard M.I."/>
        </authorList>
    </citation>
    <scope>NUCLEOTIDE SEQUENCE</scope>
    <source>
        <tissue evidence="1">Shoot tissue taken approximately 20 cm above the soil surface</tissue>
    </source>
</reference>